<feature type="domain" description="4Fe-4S Mo/W bis-MGD-type" evidence="4">
    <location>
        <begin position="6"/>
        <end position="32"/>
    </location>
</feature>
<dbReference type="PANTHER" id="PTHR39450">
    <property type="entry name" value="MOLYBDOPTERIN OXIDOREDUCTASE, 4FE-4S CLUSTER-BINDING SUBUNIT"/>
    <property type="match status" value="1"/>
</dbReference>
<keyword evidence="2" id="KW-0408">Iron</keyword>
<dbReference type="GO" id="GO:0051536">
    <property type="term" value="F:iron-sulfur cluster binding"/>
    <property type="evidence" value="ECO:0007669"/>
    <property type="project" value="UniProtKB-KW"/>
</dbReference>
<comment type="caution">
    <text evidence="5">The sequence shown here is derived from an EMBL/GenBank/DDBJ whole genome shotgun (WGS) entry which is preliminary data.</text>
</comment>
<accession>A0A1F4T5I9</accession>
<organism evidence="5 6">
    <name type="scientific">candidate division WOR-1 bacterium RIFOXYC12_FULL_54_18</name>
    <dbReference type="NCBI Taxonomy" id="1802584"/>
    <lineage>
        <taxon>Bacteria</taxon>
        <taxon>Bacillati</taxon>
        <taxon>Saganbacteria</taxon>
    </lineage>
</organism>
<dbReference type="SUPFAM" id="SSF53706">
    <property type="entry name" value="Formate dehydrogenase/DMSO reductase, domains 1-3"/>
    <property type="match status" value="1"/>
</dbReference>
<name>A0A1F4T5I9_UNCSA</name>
<evidence type="ECO:0000256" key="3">
    <source>
        <dbReference type="ARBA" id="ARBA00023014"/>
    </source>
</evidence>
<dbReference type="InterPro" id="IPR006963">
    <property type="entry name" value="Mopterin_OxRdtase_4Fe-4S_dom"/>
</dbReference>
<keyword evidence="3" id="KW-0411">Iron-sulfur</keyword>
<dbReference type="SUPFAM" id="SSF160148">
    <property type="entry name" value="CPE0013-like"/>
    <property type="match status" value="1"/>
</dbReference>
<dbReference type="InterPro" id="IPR036593">
    <property type="entry name" value="CPE0013-like_sf"/>
</dbReference>
<evidence type="ECO:0000256" key="2">
    <source>
        <dbReference type="ARBA" id="ARBA00023004"/>
    </source>
</evidence>
<proteinExistence type="predicted"/>
<reference evidence="5 6" key="1">
    <citation type="journal article" date="2016" name="Nat. Commun.">
        <title>Thousands of microbial genomes shed light on interconnected biogeochemical processes in an aquifer system.</title>
        <authorList>
            <person name="Anantharaman K."/>
            <person name="Brown C.T."/>
            <person name="Hug L.A."/>
            <person name="Sharon I."/>
            <person name="Castelle C.J."/>
            <person name="Probst A.J."/>
            <person name="Thomas B.C."/>
            <person name="Singh A."/>
            <person name="Wilkins M.J."/>
            <person name="Karaoz U."/>
            <person name="Brodie E.L."/>
            <person name="Williams K.H."/>
            <person name="Hubbard S.S."/>
            <person name="Banfield J.F."/>
        </authorList>
    </citation>
    <scope>NUCLEOTIDE SEQUENCE [LARGE SCALE GENOMIC DNA]</scope>
</reference>
<dbReference type="Pfam" id="PF07892">
    <property type="entry name" value="DUF1667"/>
    <property type="match status" value="1"/>
</dbReference>
<evidence type="ECO:0000259" key="4">
    <source>
        <dbReference type="Pfam" id="PF04879"/>
    </source>
</evidence>
<dbReference type="EMBL" id="MEUG01000001">
    <property type="protein sequence ID" value="OGC27807.1"/>
    <property type="molecule type" value="Genomic_DNA"/>
</dbReference>
<evidence type="ECO:0000313" key="6">
    <source>
        <dbReference type="Proteomes" id="UP000178602"/>
    </source>
</evidence>
<dbReference type="CDD" id="cd00368">
    <property type="entry name" value="Molybdopterin-Binding"/>
    <property type="match status" value="1"/>
</dbReference>
<dbReference type="GO" id="GO:0016491">
    <property type="term" value="F:oxidoreductase activity"/>
    <property type="evidence" value="ECO:0007669"/>
    <property type="project" value="InterPro"/>
</dbReference>
<protein>
    <recommendedName>
        <fullName evidence="4">4Fe-4S Mo/W bis-MGD-type domain-containing protein</fullName>
    </recommendedName>
</protein>
<gene>
    <name evidence="5" type="ORF">A3K49_02215</name>
</gene>
<dbReference type="InterPro" id="IPR012460">
    <property type="entry name" value="DUF1667"/>
</dbReference>
<evidence type="ECO:0000313" key="5">
    <source>
        <dbReference type="EMBL" id="OGC27807.1"/>
    </source>
</evidence>
<dbReference type="Proteomes" id="UP000178602">
    <property type="component" value="Unassembled WGS sequence"/>
</dbReference>
<dbReference type="Gene3D" id="2.20.25.90">
    <property type="entry name" value="ADC-like domains"/>
    <property type="match status" value="1"/>
</dbReference>
<sequence>MIKKMTCIECPIGCQLEVEIENGKVVRITGNKCEKGPRYAKQEIEAPARVLATTVLAKGLNLKMVPVRTTHPIPKAKLLEAMAEIKKIKLDRPVKVGDVIVKSFLGEADLIATREATRTLTLRSAAS</sequence>
<evidence type="ECO:0000256" key="1">
    <source>
        <dbReference type="ARBA" id="ARBA00022723"/>
    </source>
</evidence>
<dbReference type="Pfam" id="PF04879">
    <property type="entry name" value="Molybdop_Fe4S4"/>
    <property type="match status" value="1"/>
</dbReference>
<dbReference type="PANTHER" id="PTHR39450:SF1">
    <property type="entry name" value="DUF1667 DOMAIN-CONTAINING PROTEIN"/>
    <property type="match status" value="1"/>
</dbReference>
<dbReference type="Gene3D" id="3.10.530.10">
    <property type="entry name" value="CPE0013-like"/>
    <property type="match status" value="1"/>
</dbReference>
<keyword evidence="1" id="KW-0479">Metal-binding</keyword>
<dbReference type="AlphaFoldDB" id="A0A1F4T5I9"/>
<dbReference type="GO" id="GO:0046872">
    <property type="term" value="F:metal ion binding"/>
    <property type="evidence" value="ECO:0007669"/>
    <property type="project" value="UniProtKB-KW"/>
</dbReference>